<keyword evidence="4" id="KW-1185">Reference proteome</keyword>
<dbReference type="SUPFAM" id="SSF56349">
    <property type="entry name" value="DNA breaking-rejoining enzymes"/>
    <property type="match status" value="1"/>
</dbReference>
<dbReference type="Pfam" id="PF00589">
    <property type="entry name" value="Phage_integrase"/>
    <property type="match status" value="1"/>
</dbReference>
<dbReference type="PROSITE" id="PS51898">
    <property type="entry name" value="TYR_RECOMBINASE"/>
    <property type="match status" value="1"/>
</dbReference>
<dbReference type="EMBL" id="JACIEW010000013">
    <property type="protein sequence ID" value="MBB4053968.1"/>
    <property type="molecule type" value="Genomic_DNA"/>
</dbReference>
<dbReference type="CDD" id="cd00796">
    <property type="entry name" value="INT_Rci_Hp1_C"/>
    <property type="match status" value="1"/>
</dbReference>
<dbReference type="RefSeq" id="WP_183312715.1">
    <property type="nucleotide sequence ID" value="NZ_JACIEW010000013.1"/>
</dbReference>
<keyword evidence="1" id="KW-0233">DNA recombination</keyword>
<evidence type="ECO:0000259" key="2">
    <source>
        <dbReference type="PROSITE" id="PS51898"/>
    </source>
</evidence>
<protein>
    <submittedName>
        <fullName evidence="3">Integrase</fullName>
    </submittedName>
</protein>
<dbReference type="Proteomes" id="UP000547011">
    <property type="component" value="Unassembled WGS sequence"/>
</dbReference>
<proteinExistence type="predicted"/>
<dbReference type="AlphaFoldDB" id="A0A7W6NDF1"/>
<dbReference type="InterPro" id="IPR011010">
    <property type="entry name" value="DNA_brk_join_enz"/>
</dbReference>
<organism evidence="3 4">
    <name type="scientific">Devosia subaequoris</name>
    <dbReference type="NCBI Taxonomy" id="395930"/>
    <lineage>
        <taxon>Bacteria</taxon>
        <taxon>Pseudomonadati</taxon>
        <taxon>Pseudomonadota</taxon>
        <taxon>Alphaproteobacteria</taxon>
        <taxon>Hyphomicrobiales</taxon>
        <taxon>Devosiaceae</taxon>
        <taxon>Devosia</taxon>
    </lineage>
</organism>
<sequence>MSDQDRGHKVDRLAGHRTSVGDVIDGAIEALETGKRRVKGAQSELYRLRAFRRNNVALCSTALSDATEDMFEDWIADRLEVVKPNSVGRDIRLLKPLFAAAARKYDLLRSPLEYVSAPRAIDERIRRISKDEEALLFAELIMAENPIVPLAAEFALETGCRRSEQLRIEWKDYDRRCGTVWLPDAKNGRGRYILLSERAVQVLESLPGRAEGGKIFKVSSNALKIAFEYARARAARRARSMGREDLVSVRTLRWHDFRHEAVSRCFDYGWTSEQVMDFSGHVDIKSLLRYRHPKVDQSVARLRAMKPRDNRVLPVPGVIDAAIGERSGS</sequence>
<name>A0A7W6NDF1_9HYPH</name>
<dbReference type="GO" id="GO:0003677">
    <property type="term" value="F:DNA binding"/>
    <property type="evidence" value="ECO:0007669"/>
    <property type="project" value="InterPro"/>
</dbReference>
<comment type="caution">
    <text evidence="3">The sequence shown here is derived from an EMBL/GenBank/DDBJ whole genome shotgun (WGS) entry which is preliminary data.</text>
</comment>
<accession>A0A7W6NDF1</accession>
<evidence type="ECO:0000313" key="4">
    <source>
        <dbReference type="Proteomes" id="UP000547011"/>
    </source>
</evidence>
<evidence type="ECO:0000313" key="3">
    <source>
        <dbReference type="EMBL" id="MBB4053968.1"/>
    </source>
</evidence>
<gene>
    <name evidence="3" type="ORF">GGR20_003639</name>
</gene>
<dbReference type="InterPro" id="IPR013762">
    <property type="entry name" value="Integrase-like_cat_sf"/>
</dbReference>
<dbReference type="GO" id="GO:0015074">
    <property type="term" value="P:DNA integration"/>
    <property type="evidence" value="ECO:0007669"/>
    <property type="project" value="InterPro"/>
</dbReference>
<dbReference type="Gene3D" id="1.10.443.10">
    <property type="entry name" value="Intergrase catalytic core"/>
    <property type="match status" value="1"/>
</dbReference>
<reference evidence="3 4" key="1">
    <citation type="submission" date="2020-08" db="EMBL/GenBank/DDBJ databases">
        <title>Genomic Encyclopedia of Type Strains, Phase IV (KMG-IV): sequencing the most valuable type-strain genomes for metagenomic binning, comparative biology and taxonomic classification.</title>
        <authorList>
            <person name="Goeker M."/>
        </authorList>
    </citation>
    <scope>NUCLEOTIDE SEQUENCE [LARGE SCALE GENOMIC DNA]</scope>
    <source>
        <strain evidence="3 4">DSM 23447</strain>
    </source>
</reference>
<dbReference type="InterPro" id="IPR002104">
    <property type="entry name" value="Integrase_catalytic"/>
</dbReference>
<dbReference type="GO" id="GO:0006310">
    <property type="term" value="P:DNA recombination"/>
    <property type="evidence" value="ECO:0007669"/>
    <property type="project" value="UniProtKB-KW"/>
</dbReference>
<feature type="domain" description="Tyr recombinase" evidence="2">
    <location>
        <begin position="123"/>
        <end position="307"/>
    </location>
</feature>
<evidence type="ECO:0000256" key="1">
    <source>
        <dbReference type="ARBA" id="ARBA00023172"/>
    </source>
</evidence>